<comment type="similarity">
    <text evidence="3">Belongs to the bacterial histone-like protein family.</text>
</comment>
<organism evidence="4 5">
    <name type="scientific">Candidatus Curtissbacteria bacterium GW2011_GWC2_38_9</name>
    <dbReference type="NCBI Taxonomy" id="1618414"/>
    <lineage>
        <taxon>Bacteria</taxon>
        <taxon>Candidatus Curtissiibacteriota</taxon>
    </lineage>
</organism>
<dbReference type="EMBL" id="LBVP01000009">
    <property type="protein sequence ID" value="KKQ89732.1"/>
    <property type="molecule type" value="Genomic_DNA"/>
</dbReference>
<gene>
    <name evidence="4" type="ORF">UT12_C0009G0041</name>
</gene>
<dbReference type="GO" id="GO:0030261">
    <property type="term" value="P:chromosome condensation"/>
    <property type="evidence" value="ECO:0007669"/>
    <property type="project" value="UniProtKB-KW"/>
</dbReference>
<evidence type="ECO:0000256" key="3">
    <source>
        <dbReference type="RuleBase" id="RU003939"/>
    </source>
</evidence>
<dbReference type="AlphaFoldDB" id="A0A0G0LF98"/>
<evidence type="ECO:0000256" key="2">
    <source>
        <dbReference type="ARBA" id="ARBA00023125"/>
    </source>
</evidence>
<dbReference type="PANTHER" id="PTHR33175:SF3">
    <property type="entry name" value="DNA-BINDING PROTEIN HU-BETA"/>
    <property type="match status" value="1"/>
</dbReference>
<dbReference type="InterPro" id="IPR000119">
    <property type="entry name" value="Hist_DNA-bd"/>
</dbReference>
<evidence type="ECO:0000313" key="5">
    <source>
        <dbReference type="Proteomes" id="UP000034893"/>
    </source>
</evidence>
<dbReference type="SMART" id="SM00411">
    <property type="entry name" value="BHL"/>
    <property type="match status" value="1"/>
</dbReference>
<dbReference type="InterPro" id="IPR020816">
    <property type="entry name" value="Histone-like_DNA-bd_CS"/>
</dbReference>
<dbReference type="InterPro" id="IPR010992">
    <property type="entry name" value="IHF-like_DNA-bd_dom_sf"/>
</dbReference>
<protein>
    <submittedName>
        <fullName evidence="4">DNA-binding protein HU-beta</fullName>
    </submittedName>
</protein>
<dbReference type="GO" id="GO:0030527">
    <property type="term" value="F:structural constituent of chromatin"/>
    <property type="evidence" value="ECO:0007669"/>
    <property type="project" value="InterPro"/>
</dbReference>
<keyword evidence="2 4" id="KW-0238">DNA-binding</keyword>
<dbReference type="Proteomes" id="UP000034893">
    <property type="component" value="Unassembled WGS sequence"/>
</dbReference>
<dbReference type="PRINTS" id="PR01727">
    <property type="entry name" value="DNABINDINGHU"/>
</dbReference>
<name>A0A0G0LF98_9BACT</name>
<accession>A0A0G0LF98</accession>
<sequence>MTKKELTEKLSKKVGLTKKAAFESVNSVFGLIKDSLSKGDKVIITGFGTFEVRNRATRRGRNPQTGDTIQIAGHKLPGFTAGKTLRRLIK</sequence>
<evidence type="ECO:0000256" key="1">
    <source>
        <dbReference type="ARBA" id="ARBA00023067"/>
    </source>
</evidence>
<dbReference type="PROSITE" id="PS00045">
    <property type="entry name" value="HISTONE_LIKE"/>
    <property type="match status" value="1"/>
</dbReference>
<dbReference type="CDD" id="cd13831">
    <property type="entry name" value="HU"/>
    <property type="match status" value="1"/>
</dbReference>
<reference evidence="4 5" key="1">
    <citation type="journal article" date="2015" name="Nature">
        <title>rRNA introns, odd ribosomes, and small enigmatic genomes across a large radiation of phyla.</title>
        <authorList>
            <person name="Brown C.T."/>
            <person name="Hug L.A."/>
            <person name="Thomas B.C."/>
            <person name="Sharon I."/>
            <person name="Castelle C.J."/>
            <person name="Singh A."/>
            <person name="Wilkins M.J."/>
            <person name="Williams K.H."/>
            <person name="Banfield J.F."/>
        </authorList>
    </citation>
    <scope>NUCLEOTIDE SEQUENCE [LARGE SCALE GENOMIC DNA]</scope>
</reference>
<dbReference type="PANTHER" id="PTHR33175">
    <property type="entry name" value="DNA-BINDING PROTEIN HU"/>
    <property type="match status" value="1"/>
</dbReference>
<dbReference type="GO" id="GO:0003677">
    <property type="term" value="F:DNA binding"/>
    <property type="evidence" value="ECO:0007669"/>
    <property type="project" value="UniProtKB-KW"/>
</dbReference>
<keyword evidence="1" id="KW-0226">DNA condensation</keyword>
<evidence type="ECO:0000313" key="4">
    <source>
        <dbReference type="EMBL" id="KKQ89732.1"/>
    </source>
</evidence>
<dbReference type="Pfam" id="PF00216">
    <property type="entry name" value="Bac_DNA_binding"/>
    <property type="match status" value="1"/>
</dbReference>
<comment type="caution">
    <text evidence="4">The sequence shown here is derived from an EMBL/GenBank/DDBJ whole genome shotgun (WGS) entry which is preliminary data.</text>
</comment>
<dbReference type="SUPFAM" id="SSF47729">
    <property type="entry name" value="IHF-like DNA-binding proteins"/>
    <property type="match status" value="1"/>
</dbReference>
<dbReference type="Gene3D" id="4.10.520.10">
    <property type="entry name" value="IHF-like DNA-binding proteins"/>
    <property type="match status" value="1"/>
</dbReference>
<proteinExistence type="inferred from homology"/>